<evidence type="ECO:0000313" key="17">
    <source>
        <dbReference type="EMBL" id="KAJ8041668.1"/>
    </source>
</evidence>
<dbReference type="PROSITE" id="PS50071">
    <property type="entry name" value="HOMEOBOX_2"/>
    <property type="match status" value="4"/>
</dbReference>
<dbReference type="Gene3D" id="1.10.10.60">
    <property type="entry name" value="Homeodomain-like"/>
    <property type="match status" value="4"/>
</dbReference>
<feature type="region of interest" description="Disordered" evidence="14">
    <location>
        <begin position="2049"/>
        <end position="2175"/>
    </location>
</feature>
<feature type="compositionally biased region" description="Basic and acidic residues" evidence="14">
    <location>
        <begin position="2070"/>
        <end position="2145"/>
    </location>
</feature>
<dbReference type="PROSITE" id="PS00028">
    <property type="entry name" value="ZINC_FINGER_C2H2_1"/>
    <property type="match status" value="13"/>
</dbReference>
<feature type="region of interest" description="Disordered" evidence="14">
    <location>
        <begin position="1002"/>
        <end position="1066"/>
    </location>
</feature>
<dbReference type="Gene3D" id="3.30.160.60">
    <property type="entry name" value="Classic Zinc Finger"/>
    <property type="match status" value="7"/>
</dbReference>
<feature type="compositionally biased region" description="Basic and acidic residues" evidence="14">
    <location>
        <begin position="2770"/>
        <end position="2792"/>
    </location>
</feature>
<feature type="compositionally biased region" description="Polar residues" evidence="14">
    <location>
        <begin position="2055"/>
        <end position="2068"/>
    </location>
</feature>
<feature type="compositionally biased region" description="Basic and acidic residues" evidence="14">
    <location>
        <begin position="1880"/>
        <end position="1892"/>
    </location>
</feature>
<keyword evidence="9" id="KW-0804">Transcription</keyword>
<dbReference type="Pfam" id="PF24056">
    <property type="entry name" value="zf-C2H2_ZFHX3"/>
    <property type="match status" value="1"/>
</dbReference>
<feature type="compositionally biased region" description="Polar residues" evidence="14">
    <location>
        <begin position="1168"/>
        <end position="1180"/>
    </location>
</feature>
<feature type="domain" description="C2H2-type" evidence="16">
    <location>
        <begin position="1332"/>
        <end position="1360"/>
    </location>
</feature>
<evidence type="ECO:0000256" key="14">
    <source>
        <dbReference type="SAM" id="MobiDB-lite"/>
    </source>
</evidence>
<dbReference type="GO" id="GO:0005634">
    <property type="term" value="C:nucleus"/>
    <property type="evidence" value="ECO:0007669"/>
    <property type="project" value="UniProtKB-SubCell"/>
</dbReference>
<evidence type="ECO:0000256" key="1">
    <source>
        <dbReference type="ARBA" id="ARBA00004123"/>
    </source>
</evidence>
<keyword evidence="2" id="KW-0479">Metal-binding</keyword>
<feature type="compositionally biased region" description="Basic and acidic residues" evidence="14">
    <location>
        <begin position="449"/>
        <end position="470"/>
    </location>
</feature>
<dbReference type="InterPro" id="IPR051968">
    <property type="entry name" value="ZnFinger_Homeobox_TR"/>
</dbReference>
<feature type="domain" description="C2H2-type" evidence="16">
    <location>
        <begin position="2524"/>
        <end position="2546"/>
    </location>
</feature>
<feature type="region of interest" description="Disordered" evidence="14">
    <location>
        <begin position="3066"/>
        <end position="3115"/>
    </location>
</feature>
<feature type="compositionally biased region" description="Basic and acidic residues" evidence="14">
    <location>
        <begin position="248"/>
        <end position="260"/>
    </location>
</feature>
<evidence type="ECO:0000256" key="11">
    <source>
        <dbReference type="PROSITE-ProRule" id="PRU00042"/>
    </source>
</evidence>
<dbReference type="InterPro" id="IPR001356">
    <property type="entry name" value="HD"/>
</dbReference>
<feature type="compositionally biased region" description="Basic and acidic residues" evidence="14">
    <location>
        <begin position="1584"/>
        <end position="1598"/>
    </location>
</feature>
<feature type="region of interest" description="Disordered" evidence="14">
    <location>
        <begin position="408"/>
        <end position="470"/>
    </location>
</feature>
<dbReference type="GO" id="GO:0000981">
    <property type="term" value="F:DNA-binding transcription factor activity, RNA polymerase II-specific"/>
    <property type="evidence" value="ECO:0007669"/>
    <property type="project" value="InterPro"/>
</dbReference>
<feature type="domain" description="C2H2-type" evidence="16">
    <location>
        <begin position="1307"/>
        <end position="1334"/>
    </location>
</feature>
<evidence type="ECO:0000256" key="5">
    <source>
        <dbReference type="ARBA" id="ARBA00022833"/>
    </source>
</evidence>
<feature type="region of interest" description="Disordered" evidence="14">
    <location>
        <begin position="1558"/>
        <end position="1619"/>
    </location>
</feature>
<dbReference type="Pfam" id="PF12874">
    <property type="entry name" value="zf-met"/>
    <property type="match status" value="2"/>
</dbReference>
<dbReference type="GO" id="GO:0000978">
    <property type="term" value="F:RNA polymerase II cis-regulatory region sequence-specific DNA binding"/>
    <property type="evidence" value="ECO:0007669"/>
    <property type="project" value="TreeGrafter"/>
</dbReference>
<dbReference type="PANTHER" id="PTHR45891:SF3">
    <property type="entry name" value="ZINC FINGER PROTEIN 2"/>
    <property type="match status" value="1"/>
</dbReference>
<dbReference type="SUPFAM" id="SSF57667">
    <property type="entry name" value="beta-beta-alpha zinc fingers"/>
    <property type="match status" value="5"/>
</dbReference>
<keyword evidence="5" id="KW-0862">Zinc</keyword>
<feature type="compositionally biased region" description="Low complexity" evidence="14">
    <location>
        <begin position="1572"/>
        <end position="1583"/>
    </location>
</feature>
<dbReference type="InterPro" id="IPR036236">
    <property type="entry name" value="Znf_C2H2_sf"/>
</dbReference>
<keyword evidence="8 12" id="KW-0371">Homeobox</keyword>
<feature type="compositionally biased region" description="Polar residues" evidence="14">
    <location>
        <begin position="1599"/>
        <end position="1610"/>
    </location>
</feature>
<feature type="compositionally biased region" description="Low complexity" evidence="14">
    <location>
        <begin position="2314"/>
        <end position="2329"/>
    </location>
</feature>
<comment type="caution">
    <text evidence="17">The sequence shown here is derived from an EMBL/GenBank/DDBJ whole genome shotgun (WGS) entry which is preliminary data.</text>
</comment>
<feature type="region of interest" description="Disordered" evidence="14">
    <location>
        <begin position="2721"/>
        <end position="2755"/>
    </location>
</feature>
<dbReference type="Proteomes" id="UP001152320">
    <property type="component" value="Chromosome 5"/>
</dbReference>
<dbReference type="CDD" id="cd00086">
    <property type="entry name" value="homeodomain"/>
    <property type="match status" value="4"/>
</dbReference>
<feature type="region of interest" description="Disordered" evidence="14">
    <location>
        <begin position="2995"/>
        <end position="3039"/>
    </location>
</feature>
<evidence type="ECO:0000313" key="18">
    <source>
        <dbReference type="Proteomes" id="UP001152320"/>
    </source>
</evidence>
<feature type="compositionally biased region" description="Low complexity" evidence="14">
    <location>
        <begin position="1743"/>
        <end position="1756"/>
    </location>
</feature>
<feature type="region of interest" description="Disordered" evidence="14">
    <location>
        <begin position="238"/>
        <end position="265"/>
    </location>
</feature>
<sequence>MAATNQEPHSVEENDYIANGKLTEDDISDMKINQKDSSLLNHVKSISTDITGGKENDIKVNGNSLNSNVEYGKDSIQQNNGTTTPLVTQEVKNQAESNGQVVTCSYCVQSFEELQAYMEHRCPGKEKATMPDQLEEEFEGSDMESFQGEILYQEDGSAYLVDNSNLPSNTDDALKLYQNALGVTPTSSASSLNRLVNALHIPTYMTMRNLSQLNVSLQGPYGTPMVHSFRVYDVRNRKQEGGEGNCDSSEHPGTEKKPEEDTQGIPVELSGKPILMCFLCKLSFGFAKSFLAHATQEHQIDLNHEEKKIMSTRAQSAIIQGVEKEPLLSFLELITTKAQKSESFAQQPSQGGFMPQFLTSSATTSAGYVYPASVAISTSNAPNVITSTKATSNAAQSVLLSPSAELTKAPNANSDEENMVPPSQSEKLKASEIQENSYSPSARSLDSLPKSEKNTSGEEMDTRQDYDVENVMERNIADGFDMAEGMAEGMSVDYQSLGTFGDADNRGSSDEAERKDCSPRVNGEASSPEPSVKGKDEEGMCEAGTSEHASCSGDKSCNVECPKCDAVLSSSRSLGGHMTMMHSRNSCKTLKCPKCNWHYKYQQTLEAHMKEKHPEDETKCIYCENQEAHPRLSRGESYTCGYKPYRCGICNYSTTTKGNLSIHMQSDKHLNNVQELQSGGEHNYLQAKLGDLAAITKPKQKQTWRCEACDYETSVARNLNIHMTSQKHIQNMMTIHQNVSQMQRELQANLANISPDESLYVAMTQNMIPMMAPGMSEQTASAVDIQQLMANYQYDPITYRAMMNQLAMSGINPMEIAEEGNASVPDDPSKDEPLSLFHCAVCNRFSTDSFEALFHHVQKDRSEPNTHLWKMVIGDTQQCTLCNYSTQVKANFQLHLKTDKHNQKLNLFNHIREGGKQNEWRLKYMNVGNPVQVRCNACDFYTHSVDKLCSHCHPNNFRHETNMKLFRHLQKIKITYNVVSKSFRCPLCNFITKNKLNLMQHVQSQHHSEGETQTTVHKQSDSRPNSQPSSSAESTTTEAALDLSKKDPESGKEQESQEIPSERISPLSSVEGTNKLMQMFSQFNVPLPEKPESPQVFACPYCKFSSVDNQLIADHVVSQHTLKPHSLLRCPLCQEVCTNRINLEVHLMDIHNVSKECIQGLLRKVETSEWNSQPSTSNPVAAQTEKKVKEEAVEKPETAEPKASIPEEKEPDCIDLAKGGPFPEADVTDLYRCQNCHKKFPNIDLLYTHQEKVCPLTEQDTPSGPGFLCWKRGCNQYFKTPSGLRTHFKEIHGKPKVATYNISAYKFKCSQCTLAFKTRDKLMEHDRTHSMIKCIACQKSFPSPSVLRIHIDTVHSDLSKTDLLQYYNTIPRIREALGAPLDEAVPSPPTTPKLAETKHSESKPLADGGVSKESHRRHARDETTDDAVAEPVVPDEDSYYDPAKKYKCHRCIIGFARQSERMKHERTLQHKNEQNYMMDRYFDPKRPFKCDLCRESFTQKSILLSHLNSVSHLHKLKQSLNEPGDPDAEYLPGETKPYRCKLCKVSYSTHTTLDTHFRSVLHQSRANKRENQGNSSGSSSSTREYSRQEEATESKESPIESTRNNTSINDSQQKQLQAQLQQHAQMQAQQVHFQQLQFQQLAQMQSYQQAYLQQQIAAHLTGNPSQAMDPNGMISPELAMMAMAAGFPPSFYHPMAVSVPTCSVCAAQFQSQEALTQHHQQAHGIKRSSAETNGTPPVSQDLTPPVTTAPVSTTTVEGVPVKRKRSSAVQRKLLASYGFDLVQQFNEFAQGLPQSIAAEDKYRCKDCQKEFSSIWVFKAHVEEMHKQLLDINKVEQYAQVFRDELLDENNDEGDADSTEKVAIKKEKPDVESGSRPSSVDLKRKSPATDDSKNTPPPKPVTPSEDTLKAMEKLQEQAGSQIMPPPTQPQTQQMLLSNAYQLAMMQAMQQQPMQPFPVMQPTMHALQATSTAIPPSQQMPFLDPNAAVPSRPGMKRGRTRISEDQLKVLKAYFNISNSPADDQIMEMSMKTGLPNKVIKHWFRNTLFKERQRNKDSPYNFNNPPTTTLTDVVDKNKKEKKDDDSKNIRSENPWKKLKTAEIDHKPRIPEKEKLLVKPEYERGKDVDRKESQTLEVETKSEVVKQKGDGSTPAFETGGDKFEQEKPAVPSKAEPPMELELSSGAAPIVEEHVYKEKDADVKEKYDDMKELEGMSALNSYPPPSEQSVPASLTFSSKCEDKERKASSPFLSADAEVSKLSGDHNTSSEAFQVKDQLTGGKQLLREKQDRDRKDRAETLWTDMQKKSKEESKVESRPVKPSTSVASTPTSSISDMASPLSSPVSPATHSLSAVSPPTTTSSGSSVGSNTPSSRRSGRTRFTDYQIKVLQEFFESNAYPRDEDVEHLSRLLNLNGRVIVVWFQNARQKARKIFENQPPPDLSVDPGDEFRNRDSCLSYQCNRCGFIFQRFHDLIKHQKHLCTGSAAKPGPSQPLTASGISKMESEKKSSSSEKAKEKEDIVIKKEPKSYHCDKCNISFASSDDWQEHQQMHLMNMGIFGSYFPGQQVPYMYMPYEDVNGLTQEKYMNLMNSASTGSLEDSPSKRKFSEASDSSDRGNDSDQHRDKRLRTTITPAQLDILYSKYQEDSNPTRRMLDMIAHEVGLKKRVVQVWFQNTRARERKGQFRISALQQARKCPFCDEMFKSKNAMETHARMRHFDQYSSKEQLEELISQSEPGLLSPHSDRAASTHSEECYDSFSTSKSKNRDDFIVISEDGGHYEYSRPHNEDSHDSSRRDDAFNAEEDGDKYGEGSDELDVYTSEISFDENASEGTSRETDIMSPTSSMVGEDLANSERAPSEAGSLDRSEDSISNCDDAEQRQRLKECGKRYRTHMTQFQLKVLKHCFADYRTPIMQECELLGQEVGLPRRVVQVWFQNSRAKEKKVKSNVTKQFGLIGTASDGRPEMCTLCGVKYAGMMSVRDHIFTEQHIRNVKKKVRMEMEKNDVGDEQSSVLKTENPTTSEQLNKLPSNSPHPLVSSTSAAAASSGLMSNTGGMATAQMQAMQAMQAHMMPSFPPQIHFPGMEEKKEERSSSKHSGESSKSKGESKSEKSKNQSQESKAQVSSYGMLPNVSAGDAALMSYFYGGLAPYYAQMPMMYPVYPMGAEMFYTQDPAMQAAAAAFSPHLLQAYAGNPLAIQQFQQMQQHMQQTMSTKGAKDQHHKAGSSSSSSDKKSSMSGIKEMELILKPNSSTNRYLCKRCEKVYTDLESVKSHQVTSCFLGQVVNIEETVEKLPSNRFLCQVCPKETLITDEDVLKHLHSFTHQQRAFLSQYELLSKADAKKEK</sequence>
<feature type="compositionally biased region" description="Acidic residues" evidence="14">
    <location>
        <begin position="2793"/>
        <end position="2810"/>
    </location>
</feature>
<dbReference type="SMART" id="SM00451">
    <property type="entry name" value="ZnF_U1"/>
    <property type="match status" value="8"/>
</dbReference>
<feature type="DNA-binding region" description="Homeobox" evidence="12">
    <location>
        <begin position="1993"/>
        <end position="2052"/>
    </location>
</feature>
<feature type="compositionally biased region" description="Low complexity" evidence="14">
    <location>
        <begin position="1029"/>
        <end position="1040"/>
    </location>
</feature>
<feature type="domain" description="C2H2-type" evidence="16">
    <location>
        <begin position="2453"/>
        <end position="2483"/>
    </location>
</feature>
<feature type="region of interest" description="Disordered" evidence="14">
    <location>
        <begin position="501"/>
        <end position="539"/>
    </location>
</feature>
<feature type="domain" description="C2H2-type" evidence="16">
    <location>
        <begin position="1802"/>
        <end position="1825"/>
    </location>
</feature>
<keyword evidence="6" id="KW-0805">Transcription regulation</keyword>
<feature type="region of interest" description="Disordered" evidence="14">
    <location>
        <begin position="2587"/>
        <end position="2623"/>
    </location>
</feature>
<feature type="compositionally biased region" description="Basic and acidic residues" evidence="14">
    <location>
        <begin position="2279"/>
        <end position="2313"/>
    </location>
</feature>
<feature type="region of interest" description="Disordered" evidence="14">
    <location>
        <begin position="2770"/>
        <end position="2870"/>
    </location>
</feature>
<name>A0A9Q1HDW4_HOLLE</name>
<feature type="compositionally biased region" description="Basic and acidic residues" evidence="14">
    <location>
        <begin position="1184"/>
        <end position="1207"/>
    </location>
</feature>
<feature type="region of interest" description="Disordered" evidence="14">
    <location>
        <begin position="1168"/>
        <end position="1207"/>
    </location>
</feature>
<feature type="compositionally biased region" description="Basic and acidic residues" evidence="14">
    <location>
        <begin position="503"/>
        <end position="518"/>
    </location>
</feature>
<feature type="domain" description="C2H2-type" evidence="16">
    <location>
        <begin position="1700"/>
        <end position="1728"/>
    </location>
</feature>
<feature type="region of interest" description="Disordered" evidence="14">
    <location>
        <begin position="2187"/>
        <end position="2374"/>
    </location>
</feature>
<evidence type="ECO:0000256" key="10">
    <source>
        <dbReference type="ARBA" id="ARBA00023242"/>
    </source>
</evidence>
<feature type="domain" description="Homeobox" evidence="15">
    <location>
        <begin position="1991"/>
        <end position="2051"/>
    </location>
</feature>
<dbReference type="EMBL" id="JAIZAY010000005">
    <property type="protein sequence ID" value="KAJ8041668.1"/>
    <property type="molecule type" value="Genomic_DNA"/>
</dbReference>
<evidence type="ECO:0000256" key="12">
    <source>
        <dbReference type="PROSITE-ProRule" id="PRU00108"/>
    </source>
</evidence>
<feature type="compositionally biased region" description="Basic and acidic residues" evidence="14">
    <location>
        <begin position="2497"/>
        <end position="2515"/>
    </location>
</feature>
<feature type="compositionally biased region" description="Polar residues" evidence="14">
    <location>
        <begin position="1002"/>
        <end position="1028"/>
    </location>
</feature>
<feature type="domain" description="C2H2-type" evidence="16">
    <location>
        <begin position="2688"/>
        <end position="2716"/>
    </location>
</feature>
<evidence type="ECO:0000259" key="15">
    <source>
        <dbReference type="PROSITE" id="PS50071"/>
    </source>
</evidence>
<feature type="domain" description="C2H2-type" evidence="16">
    <location>
        <begin position="1538"/>
        <end position="1567"/>
    </location>
</feature>
<feature type="compositionally biased region" description="Basic and acidic residues" evidence="14">
    <location>
        <begin position="1043"/>
        <end position="1055"/>
    </location>
</feature>
<feature type="compositionally biased region" description="Polar residues" evidence="14">
    <location>
        <begin position="2334"/>
        <end position="2344"/>
    </location>
</feature>
<dbReference type="SMART" id="SM00389">
    <property type="entry name" value="HOX"/>
    <property type="match status" value="4"/>
</dbReference>
<gene>
    <name evidence="17" type="ORF">HOLleu_12554</name>
</gene>
<dbReference type="InterPro" id="IPR013087">
    <property type="entry name" value="Znf_C2H2_type"/>
</dbReference>
<feature type="region of interest" description="Disordered" evidence="14">
    <location>
        <begin position="1848"/>
        <end position="1905"/>
    </location>
</feature>
<feature type="compositionally biased region" description="Basic and acidic residues" evidence="14">
    <location>
        <begin position="2595"/>
        <end position="2618"/>
    </location>
</feature>
<evidence type="ECO:0000256" key="2">
    <source>
        <dbReference type="ARBA" id="ARBA00022723"/>
    </source>
</evidence>
<dbReference type="GO" id="GO:0008270">
    <property type="term" value="F:zinc ion binding"/>
    <property type="evidence" value="ECO:0007669"/>
    <property type="project" value="UniProtKB-KW"/>
</dbReference>
<feature type="domain" description="C2H2-type" evidence="16">
    <location>
        <begin position="1446"/>
        <end position="1475"/>
    </location>
</feature>
<feature type="compositionally biased region" description="Low complexity" evidence="14">
    <location>
        <begin position="2345"/>
        <end position="2369"/>
    </location>
</feature>
<accession>A0A9Q1HDW4</accession>
<proteinExistence type="predicted"/>
<feature type="domain" description="C2H2-type" evidence="16">
    <location>
        <begin position="590"/>
        <end position="618"/>
    </location>
</feature>
<feature type="region of interest" description="Disordered" evidence="14">
    <location>
        <begin position="1380"/>
        <end position="1436"/>
    </location>
</feature>
<evidence type="ECO:0000256" key="7">
    <source>
        <dbReference type="ARBA" id="ARBA00023125"/>
    </source>
</evidence>
<keyword evidence="18" id="KW-1185">Reference proteome</keyword>
<evidence type="ECO:0000256" key="13">
    <source>
        <dbReference type="RuleBase" id="RU000682"/>
    </source>
</evidence>
<evidence type="ECO:0000256" key="4">
    <source>
        <dbReference type="ARBA" id="ARBA00022771"/>
    </source>
</evidence>
<feature type="compositionally biased region" description="Polar residues" evidence="14">
    <location>
        <begin position="1730"/>
        <end position="1742"/>
    </location>
</feature>
<feature type="domain" description="C2H2-type" evidence="16">
    <location>
        <begin position="1488"/>
        <end position="1519"/>
    </location>
</feature>
<keyword evidence="10 12" id="KW-0539">Nucleus</keyword>
<dbReference type="PROSITE" id="PS50157">
    <property type="entry name" value="ZINC_FINGER_C2H2_2"/>
    <property type="match status" value="12"/>
</dbReference>
<evidence type="ECO:0000256" key="6">
    <source>
        <dbReference type="ARBA" id="ARBA00023015"/>
    </source>
</evidence>
<feature type="compositionally biased region" description="Basic and acidic residues" evidence="14">
    <location>
        <begin position="1857"/>
        <end position="1872"/>
    </location>
</feature>
<evidence type="ECO:0000256" key="9">
    <source>
        <dbReference type="ARBA" id="ARBA00023163"/>
    </source>
</evidence>
<keyword evidence="3" id="KW-0677">Repeat</keyword>
<feature type="compositionally biased region" description="Basic and acidic residues" evidence="14">
    <location>
        <begin position="3076"/>
        <end position="3106"/>
    </location>
</feature>
<feature type="domain" description="Homeobox" evidence="15">
    <location>
        <begin position="2367"/>
        <end position="2427"/>
    </location>
</feature>
<feature type="region of interest" description="Disordered" evidence="14">
    <location>
        <begin position="3196"/>
        <end position="3229"/>
    </location>
</feature>
<feature type="compositionally biased region" description="Basic and acidic residues" evidence="14">
    <location>
        <begin position="2187"/>
        <end position="2209"/>
    </location>
</feature>
<evidence type="ECO:0000259" key="16">
    <source>
        <dbReference type="PROSITE" id="PS50157"/>
    </source>
</evidence>
<feature type="domain" description="Homeobox" evidence="15">
    <location>
        <begin position="2878"/>
        <end position="2938"/>
    </location>
</feature>
<dbReference type="FunFam" id="1.10.10.60:FF:000064">
    <property type="entry name" value="Zinc finger homeobox protein 4"/>
    <property type="match status" value="1"/>
</dbReference>
<feature type="DNA-binding region" description="Homeobox" evidence="12">
    <location>
        <begin position="2880"/>
        <end position="2939"/>
    </location>
</feature>
<evidence type="ECO:0000256" key="3">
    <source>
        <dbReference type="ARBA" id="ARBA00022737"/>
    </source>
</evidence>
<protein>
    <submittedName>
        <fullName evidence="17">Zinc finger homeobox protein 4</fullName>
    </submittedName>
</protein>
<dbReference type="Pfam" id="PF00046">
    <property type="entry name" value="Homeodomain"/>
    <property type="match status" value="4"/>
</dbReference>
<dbReference type="InterPro" id="IPR017970">
    <property type="entry name" value="Homeobox_CS"/>
</dbReference>
<dbReference type="FunFam" id="1.10.10.60:FF:000080">
    <property type="entry name" value="Zinc finger homeobox protein 2"/>
    <property type="match status" value="1"/>
</dbReference>
<dbReference type="SUPFAM" id="SSF46689">
    <property type="entry name" value="Homeodomain-like"/>
    <property type="match status" value="4"/>
</dbReference>
<reference evidence="17" key="1">
    <citation type="submission" date="2021-10" db="EMBL/GenBank/DDBJ databases">
        <title>Tropical sea cucumber genome reveals ecological adaptation and Cuvierian tubules defense mechanism.</title>
        <authorList>
            <person name="Chen T."/>
        </authorList>
    </citation>
    <scope>NUCLEOTIDE SEQUENCE</scope>
    <source>
        <strain evidence="17">Nanhai2018</strain>
        <tissue evidence="17">Muscle</tissue>
    </source>
</reference>
<dbReference type="PROSITE" id="PS00027">
    <property type="entry name" value="HOMEOBOX_1"/>
    <property type="match status" value="2"/>
</dbReference>
<comment type="subcellular location">
    <subcellularLocation>
        <location evidence="1 12 13">Nucleus</location>
    </subcellularLocation>
</comment>
<dbReference type="Pfam" id="PF00096">
    <property type="entry name" value="zf-C2H2"/>
    <property type="match status" value="1"/>
</dbReference>
<dbReference type="InterPro" id="IPR003604">
    <property type="entry name" value="Matrin/U1-like-C_Znf_C2H2"/>
</dbReference>
<feature type="compositionally biased region" description="Polar residues" evidence="14">
    <location>
        <begin position="2222"/>
        <end position="2233"/>
    </location>
</feature>
<dbReference type="PANTHER" id="PTHR45891">
    <property type="entry name" value="ZINC FINGER HOMEOBOX PROTEIN"/>
    <property type="match status" value="1"/>
</dbReference>
<evidence type="ECO:0000256" key="8">
    <source>
        <dbReference type="ARBA" id="ARBA00023155"/>
    </source>
</evidence>
<feature type="domain" description="Homeobox" evidence="15">
    <location>
        <begin position="2617"/>
        <end position="2677"/>
    </location>
</feature>
<feature type="compositionally biased region" description="Polar residues" evidence="14">
    <location>
        <begin position="433"/>
        <end position="444"/>
    </location>
</feature>
<feature type="compositionally biased region" description="Polar residues" evidence="14">
    <location>
        <begin position="3002"/>
        <end position="3026"/>
    </location>
</feature>
<dbReference type="OrthoDB" id="6417226at2759"/>
<feature type="region of interest" description="Disordered" evidence="14">
    <location>
        <begin position="2477"/>
        <end position="2515"/>
    </location>
</feature>
<dbReference type="SMART" id="SM00355">
    <property type="entry name" value="ZnF_C2H2"/>
    <property type="match status" value="26"/>
</dbReference>
<feature type="DNA-binding region" description="Homeobox" evidence="12">
    <location>
        <begin position="2369"/>
        <end position="2428"/>
    </location>
</feature>
<feature type="compositionally biased region" description="Acidic residues" evidence="14">
    <location>
        <begin position="1423"/>
        <end position="1436"/>
    </location>
</feature>
<feature type="compositionally biased region" description="Basic and acidic residues" evidence="14">
    <location>
        <begin position="1395"/>
        <end position="1404"/>
    </location>
</feature>
<feature type="compositionally biased region" description="Basic and acidic residues" evidence="14">
    <location>
        <begin position="2736"/>
        <end position="2747"/>
    </location>
</feature>
<dbReference type="InterPro" id="IPR009057">
    <property type="entry name" value="Homeodomain-like_sf"/>
</dbReference>
<feature type="domain" description="C2H2-type" evidence="16">
    <location>
        <begin position="1267"/>
        <end position="1297"/>
    </location>
</feature>
<feature type="DNA-binding region" description="Homeobox" evidence="12">
    <location>
        <begin position="2619"/>
        <end position="2678"/>
    </location>
</feature>
<keyword evidence="7 12" id="KW-0238">DNA-binding</keyword>
<keyword evidence="4 11" id="KW-0863">Zinc-finger</keyword>
<feature type="region of interest" description="Disordered" evidence="14">
    <location>
        <begin position="1716"/>
        <end position="1762"/>
    </location>
</feature>
<organism evidence="17 18">
    <name type="scientific">Holothuria leucospilota</name>
    <name type="common">Black long sea cucumber</name>
    <name type="synonym">Mertensiothuria leucospilota</name>
    <dbReference type="NCBI Taxonomy" id="206669"/>
    <lineage>
        <taxon>Eukaryota</taxon>
        <taxon>Metazoa</taxon>
        <taxon>Echinodermata</taxon>
        <taxon>Eleutherozoa</taxon>
        <taxon>Echinozoa</taxon>
        <taxon>Holothuroidea</taxon>
        <taxon>Aspidochirotacea</taxon>
        <taxon>Aspidochirotida</taxon>
        <taxon>Holothuriidae</taxon>
        <taxon>Holothuria</taxon>
    </lineage>
</organism>
<dbReference type="FunFam" id="3.30.160.60:FF:000081">
    <property type="entry name" value="Zinc finger homeobox protein 4"/>
    <property type="match status" value="1"/>
</dbReference>